<dbReference type="EMBL" id="KV921295">
    <property type="protein sequence ID" value="ORE20396.1"/>
    <property type="molecule type" value="Genomic_DNA"/>
</dbReference>
<proteinExistence type="predicted"/>
<dbReference type="Pfam" id="PF13966">
    <property type="entry name" value="zf-RVT"/>
    <property type="match status" value="1"/>
</dbReference>
<dbReference type="AlphaFoldDB" id="A0A1X0S7X0"/>
<sequence length="143" mass="16362">MVEGEESLNLPLKWKSGADLMSKMLSSHPKIINMIVHSLVGNASIAFIARLKLYCGSASQGTSALPSQSWHLPLQLWRVFWAILIPDKALTPWWRLLHGCIDIQQKFHRWNPSRWPSAVCRTCDNAEEDIYHFAANCTLKQEY</sequence>
<evidence type="ECO:0000313" key="3">
    <source>
        <dbReference type="Proteomes" id="UP000242381"/>
    </source>
</evidence>
<name>A0A1X0S7X0_RHIZD</name>
<dbReference type="Proteomes" id="UP000242381">
    <property type="component" value="Unassembled WGS sequence"/>
</dbReference>
<evidence type="ECO:0000313" key="2">
    <source>
        <dbReference type="EMBL" id="ORE20396.1"/>
    </source>
</evidence>
<protein>
    <recommendedName>
        <fullName evidence="1">Reverse transcriptase zinc-binding domain-containing protein</fullName>
    </recommendedName>
</protein>
<dbReference type="InterPro" id="IPR026960">
    <property type="entry name" value="RVT-Znf"/>
</dbReference>
<organism evidence="2 3">
    <name type="scientific">Rhizopus microsporus</name>
    <dbReference type="NCBI Taxonomy" id="58291"/>
    <lineage>
        <taxon>Eukaryota</taxon>
        <taxon>Fungi</taxon>
        <taxon>Fungi incertae sedis</taxon>
        <taxon>Mucoromycota</taxon>
        <taxon>Mucoromycotina</taxon>
        <taxon>Mucoromycetes</taxon>
        <taxon>Mucorales</taxon>
        <taxon>Mucorineae</taxon>
        <taxon>Rhizopodaceae</taxon>
        <taxon>Rhizopus</taxon>
    </lineage>
</organism>
<evidence type="ECO:0000259" key="1">
    <source>
        <dbReference type="Pfam" id="PF13966"/>
    </source>
</evidence>
<reference evidence="2 3" key="1">
    <citation type="journal article" date="2016" name="Proc. Natl. Acad. Sci. U.S.A.">
        <title>Lipid metabolic changes in an early divergent fungus govern the establishment of a mutualistic symbiosis with endobacteria.</title>
        <authorList>
            <person name="Lastovetsky O.A."/>
            <person name="Gaspar M.L."/>
            <person name="Mondo S.J."/>
            <person name="LaButti K.M."/>
            <person name="Sandor L."/>
            <person name="Grigoriev I.V."/>
            <person name="Henry S.A."/>
            <person name="Pawlowska T.E."/>
        </authorList>
    </citation>
    <scope>NUCLEOTIDE SEQUENCE [LARGE SCALE GENOMIC DNA]</scope>
    <source>
        <strain evidence="2 3">ATCC 11559</strain>
    </source>
</reference>
<accession>A0A1X0S7X0</accession>
<gene>
    <name evidence="2" type="ORF">BCV71DRAFT_280734</name>
</gene>
<feature type="domain" description="Reverse transcriptase zinc-binding" evidence="1">
    <location>
        <begin position="75"/>
        <end position="141"/>
    </location>
</feature>